<feature type="signal peptide" evidence="2">
    <location>
        <begin position="1"/>
        <end position="21"/>
    </location>
</feature>
<accession>A0A2W7RNH2</accession>
<evidence type="ECO:0000256" key="2">
    <source>
        <dbReference type="SAM" id="SignalP"/>
    </source>
</evidence>
<dbReference type="PANTHER" id="PTHR22901:SF0">
    <property type="entry name" value="SIALATE O-ACETYLESTERASE"/>
    <property type="match status" value="1"/>
</dbReference>
<gene>
    <name evidence="5" type="ORF">ESW18_02205</name>
    <name evidence="4" type="ORF">LV84_02199</name>
</gene>
<proteinExistence type="predicted"/>
<dbReference type="GO" id="GO:0005975">
    <property type="term" value="P:carbohydrate metabolic process"/>
    <property type="evidence" value="ECO:0007669"/>
    <property type="project" value="TreeGrafter"/>
</dbReference>
<dbReference type="InterPro" id="IPR005181">
    <property type="entry name" value="SASA"/>
</dbReference>
<sequence>MKHTWKLFALLILFSCGSSKFDSEVTLPKLFGEGMVLQRDATISFWGRGIPGENVRVSLAGAITSGTIEEDSTWILKLPKLPAGGPFILEVNRKKINDVYIGDVWVAGGQSNMEWRLKSQVIGAEKEFLAGGNPQIRFFKVPNSYSAVKLDDVVGGEWKVADSVNLKEFSAVAWFFAKRNNEEKKVPVGIIESNWGGTPVEGWTDAEILAEMEGSFSKQAKDVIENNERWEAKLKENDSNRQMRDSMVSKPDSLTAMNVAALSYDDSKWRKINLPQANPLQHIAWVRKKFTLTTTDDVRLHLPTIDQMAYVYLNGQLLHYKDWGSTLSELMIPSKILLTGVNVLTIRAINTWNNKPSIGQSDEMYLLEAGNKISLEGTWTYSNTTVEPHLPKVEYFNWMPGMMYNAMIVPLTNYTIKGAIWYQGESNAGRHEEYKTLFATMITNWREAWGLGNFPFLFVQLANYMERKEVQADSNWAFLREAQTQTLELPKTGMATIIDIGEEGDIHPKNKKDVGERLWLQARKVAFEEKILVSGPQVDSLYRQGNELIIKYKSTGEGLKLLSGDAVKGFIVGNEKVDFEQVSASIVDKQTVKISLPEGMEVGEIRYAWADNPEVNLVNNLNLPAEPFRVEFE</sequence>
<dbReference type="InterPro" id="IPR008979">
    <property type="entry name" value="Galactose-bd-like_sf"/>
</dbReference>
<dbReference type="Proteomes" id="UP000249115">
    <property type="component" value="Unassembled WGS sequence"/>
</dbReference>
<reference evidence="5 7" key="2">
    <citation type="submission" date="2019-08" db="EMBL/GenBank/DDBJ databases">
        <title>Genome of Algoriphagus ratkowskyi IC026.</title>
        <authorList>
            <person name="Bowman J.P."/>
        </authorList>
    </citation>
    <scope>NUCLEOTIDE SEQUENCE [LARGE SCALE GENOMIC DNA]</scope>
    <source>
        <strain evidence="5 7">IC026</strain>
    </source>
</reference>
<evidence type="ECO:0000256" key="1">
    <source>
        <dbReference type="ARBA" id="ARBA00022801"/>
    </source>
</evidence>
<evidence type="ECO:0000259" key="3">
    <source>
        <dbReference type="Pfam" id="PF03629"/>
    </source>
</evidence>
<keyword evidence="7" id="KW-1185">Reference proteome</keyword>
<evidence type="ECO:0000313" key="6">
    <source>
        <dbReference type="Proteomes" id="UP000249115"/>
    </source>
</evidence>
<dbReference type="GO" id="GO:0001681">
    <property type="term" value="F:sialate O-acetylesterase activity"/>
    <property type="evidence" value="ECO:0007669"/>
    <property type="project" value="InterPro"/>
</dbReference>
<evidence type="ECO:0000313" key="5">
    <source>
        <dbReference type="EMBL" id="TXD79963.1"/>
    </source>
</evidence>
<keyword evidence="1" id="KW-0378">Hydrolase</keyword>
<dbReference type="SUPFAM" id="SSF49785">
    <property type="entry name" value="Galactose-binding domain-like"/>
    <property type="match status" value="1"/>
</dbReference>
<dbReference type="Pfam" id="PF03629">
    <property type="entry name" value="SASA"/>
    <property type="match status" value="1"/>
</dbReference>
<dbReference type="Proteomes" id="UP000321927">
    <property type="component" value="Unassembled WGS sequence"/>
</dbReference>
<dbReference type="PANTHER" id="PTHR22901">
    <property type="entry name" value="SIALATE O-ACETYLESTERASE"/>
    <property type="match status" value="1"/>
</dbReference>
<evidence type="ECO:0000313" key="4">
    <source>
        <dbReference type="EMBL" id="PZX57067.1"/>
    </source>
</evidence>
<feature type="chain" id="PRO_5015887805" evidence="2">
    <location>
        <begin position="22"/>
        <end position="633"/>
    </location>
</feature>
<feature type="domain" description="Sialate O-acetylesterase" evidence="3">
    <location>
        <begin position="398"/>
        <end position="508"/>
    </location>
</feature>
<dbReference type="Gene3D" id="3.40.50.1110">
    <property type="entry name" value="SGNH hydrolase"/>
    <property type="match status" value="2"/>
</dbReference>
<dbReference type="InterPro" id="IPR036514">
    <property type="entry name" value="SGNH_hydro_sf"/>
</dbReference>
<keyword evidence="2" id="KW-0732">Signal</keyword>
<dbReference type="EMBL" id="QKZU01000007">
    <property type="protein sequence ID" value="PZX57067.1"/>
    <property type="molecule type" value="Genomic_DNA"/>
</dbReference>
<name>A0A2W7RNH2_9BACT</name>
<dbReference type="RefSeq" id="WP_086501513.1">
    <property type="nucleotide sequence ID" value="NZ_MSSV01000008.1"/>
</dbReference>
<dbReference type="SUPFAM" id="SSF52266">
    <property type="entry name" value="SGNH hydrolase"/>
    <property type="match status" value="1"/>
</dbReference>
<dbReference type="EMBL" id="VORV01000001">
    <property type="protein sequence ID" value="TXD79963.1"/>
    <property type="molecule type" value="Genomic_DNA"/>
</dbReference>
<protein>
    <submittedName>
        <fullName evidence="4">Sialate O-acetylesterase</fullName>
    </submittedName>
</protein>
<reference evidence="4 6" key="1">
    <citation type="submission" date="2018-06" db="EMBL/GenBank/DDBJ databases">
        <title>Genomic Encyclopedia of Archaeal and Bacterial Type Strains, Phase II (KMG-II): from individual species to whole genera.</title>
        <authorList>
            <person name="Goeker M."/>
        </authorList>
    </citation>
    <scope>NUCLEOTIDE SEQUENCE [LARGE SCALE GENOMIC DNA]</scope>
    <source>
        <strain evidence="4 6">DSM 22686</strain>
    </source>
</reference>
<dbReference type="AlphaFoldDB" id="A0A2W7RNH2"/>
<dbReference type="Gene3D" id="2.60.120.260">
    <property type="entry name" value="Galactose-binding domain-like"/>
    <property type="match status" value="1"/>
</dbReference>
<comment type="caution">
    <text evidence="4">The sequence shown here is derived from an EMBL/GenBank/DDBJ whole genome shotgun (WGS) entry which is preliminary data.</text>
</comment>
<dbReference type="InterPro" id="IPR039329">
    <property type="entry name" value="SIAE"/>
</dbReference>
<dbReference type="OrthoDB" id="9816001at2"/>
<evidence type="ECO:0000313" key="7">
    <source>
        <dbReference type="Proteomes" id="UP000321927"/>
    </source>
</evidence>
<organism evidence="4 6">
    <name type="scientific">Algoriphagus ratkowskyi</name>
    <dbReference type="NCBI Taxonomy" id="57028"/>
    <lineage>
        <taxon>Bacteria</taxon>
        <taxon>Pseudomonadati</taxon>
        <taxon>Bacteroidota</taxon>
        <taxon>Cytophagia</taxon>
        <taxon>Cytophagales</taxon>
        <taxon>Cyclobacteriaceae</taxon>
        <taxon>Algoriphagus</taxon>
    </lineage>
</organism>